<dbReference type="Gene3D" id="3.40.630.10">
    <property type="entry name" value="Zn peptidases"/>
    <property type="match status" value="1"/>
</dbReference>
<evidence type="ECO:0000256" key="8">
    <source>
        <dbReference type="ARBA" id="ARBA00022670"/>
    </source>
</evidence>
<evidence type="ECO:0000256" key="10">
    <source>
        <dbReference type="ARBA" id="ARBA00022729"/>
    </source>
</evidence>
<keyword evidence="6" id="KW-0964">Secreted</keyword>
<feature type="domain" description="Peptidase M28" evidence="22">
    <location>
        <begin position="234"/>
        <end position="412"/>
    </location>
</feature>
<evidence type="ECO:0000256" key="9">
    <source>
        <dbReference type="ARBA" id="ARBA00022723"/>
    </source>
</evidence>
<evidence type="ECO:0000256" key="3">
    <source>
        <dbReference type="ARBA" id="ARBA00004555"/>
    </source>
</evidence>
<evidence type="ECO:0000256" key="12">
    <source>
        <dbReference type="ARBA" id="ARBA00022824"/>
    </source>
</evidence>
<evidence type="ECO:0000256" key="11">
    <source>
        <dbReference type="ARBA" id="ARBA00022801"/>
    </source>
</evidence>
<evidence type="ECO:0000256" key="2">
    <source>
        <dbReference type="ARBA" id="ARBA00004371"/>
    </source>
</evidence>
<evidence type="ECO:0000313" key="24">
    <source>
        <dbReference type="Proteomes" id="UP000622317"/>
    </source>
</evidence>
<dbReference type="EMBL" id="JACYFG010000002">
    <property type="protein sequence ID" value="MBD5777891.1"/>
    <property type="molecule type" value="Genomic_DNA"/>
</dbReference>
<evidence type="ECO:0000256" key="14">
    <source>
        <dbReference type="ARBA" id="ARBA00023034"/>
    </source>
</evidence>
<organism evidence="23 24">
    <name type="scientific">Pelagicoccus enzymogenes</name>
    <dbReference type="NCBI Taxonomy" id="2773457"/>
    <lineage>
        <taxon>Bacteria</taxon>
        <taxon>Pseudomonadati</taxon>
        <taxon>Verrucomicrobiota</taxon>
        <taxon>Opitutia</taxon>
        <taxon>Puniceicoccales</taxon>
        <taxon>Pelagicoccaceae</taxon>
        <taxon>Pelagicoccus</taxon>
    </lineage>
</organism>
<evidence type="ECO:0000256" key="16">
    <source>
        <dbReference type="ARBA" id="ARBA00023145"/>
    </source>
</evidence>
<keyword evidence="15" id="KW-0482">Metalloprotease</keyword>
<dbReference type="RefSeq" id="WP_191615023.1">
    <property type="nucleotide sequence ID" value="NZ_JACYFG010000002.1"/>
</dbReference>
<evidence type="ECO:0000313" key="23">
    <source>
        <dbReference type="EMBL" id="MBD5777891.1"/>
    </source>
</evidence>
<keyword evidence="24" id="KW-1185">Reference proteome</keyword>
<comment type="subunit">
    <text evidence="19">Homodimer. The monomeric form is inactive while the homodimer is active.</text>
</comment>
<keyword evidence="16" id="KW-0865">Zymogen</keyword>
<evidence type="ECO:0000256" key="20">
    <source>
        <dbReference type="ARBA" id="ARBA00033328"/>
    </source>
</evidence>
<dbReference type="InterPro" id="IPR007484">
    <property type="entry name" value="Peptidase_M28"/>
</dbReference>
<evidence type="ECO:0000256" key="1">
    <source>
        <dbReference type="ARBA" id="ARBA00004240"/>
    </source>
</evidence>
<dbReference type="GO" id="GO:0005576">
    <property type="term" value="C:extracellular region"/>
    <property type="evidence" value="ECO:0007669"/>
    <property type="project" value="UniProtKB-SubCell"/>
</dbReference>
<keyword evidence="17" id="KW-0325">Glycoprotein</keyword>
<dbReference type="GO" id="GO:0004180">
    <property type="term" value="F:carboxypeptidase activity"/>
    <property type="evidence" value="ECO:0007669"/>
    <property type="project" value="UniProtKB-KW"/>
</dbReference>
<dbReference type="AlphaFoldDB" id="A0A927F616"/>
<keyword evidence="9" id="KW-0479">Metal-binding</keyword>
<name>A0A927F616_9BACT</name>
<evidence type="ECO:0000259" key="22">
    <source>
        <dbReference type="Pfam" id="PF04389"/>
    </source>
</evidence>
<dbReference type="Gene3D" id="3.50.30.30">
    <property type="match status" value="1"/>
</dbReference>
<keyword evidence="13" id="KW-0862">Zinc</keyword>
<gene>
    <name evidence="23" type="ORF">IEN85_00090</name>
</gene>
<dbReference type="GO" id="GO:0006508">
    <property type="term" value="P:proteolysis"/>
    <property type="evidence" value="ECO:0007669"/>
    <property type="project" value="UniProtKB-KW"/>
</dbReference>
<keyword evidence="10 21" id="KW-0732">Signal</keyword>
<dbReference type="Pfam" id="PF04389">
    <property type="entry name" value="Peptidase_M28"/>
    <property type="match status" value="1"/>
</dbReference>
<evidence type="ECO:0000256" key="6">
    <source>
        <dbReference type="ARBA" id="ARBA00022525"/>
    </source>
</evidence>
<evidence type="ECO:0000256" key="4">
    <source>
        <dbReference type="ARBA" id="ARBA00004613"/>
    </source>
</evidence>
<comment type="caution">
    <text evidence="23">The sequence shown here is derived from an EMBL/GenBank/DDBJ whole genome shotgun (WGS) entry which is preliminary data.</text>
</comment>
<dbReference type="GO" id="GO:0046872">
    <property type="term" value="F:metal ion binding"/>
    <property type="evidence" value="ECO:0007669"/>
    <property type="project" value="UniProtKB-KW"/>
</dbReference>
<evidence type="ECO:0000256" key="19">
    <source>
        <dbReference type="ARBA" id="ARBA00025833"/>
    </source>
</evidence>
<evidence type="ECO:0000256" key="15">
    <source>
        <dbReference type="ARBA" id="ARBA00023049"/>
    </source>
</evidence>
<evidence type="ECO:0000256" key="18">
    <source>
        <dbReference type="ARBA" id="ARBA00023228"/>
    </source>
</evidence>
<evidence type="ECO:0000256" key="13">
    <source>
        <dbReference type="ARBA" id="ARBA00022833"/>
    </source>
</evidence>
<evidence type="ECO:0000256" key="17">
    <source>
        <dbReference type="ARBA" id="ARBA00023180"/>
    </source>
</evidence>
<keyword evidence="18" id="KW-0458">Lysosome</keyword>
<dbReference type="PANTHER" id="PTHR12053">
    <property type="entry name" value="PROTEASE FAMILY M28 PLASMA GLUTAMATE CARBOXYPEPTIDASE-RELATED"/>
    <property type="match status" value="1"/>
</dbReference>
<reference evidence="23" key="1">
    <citation type="submission" date="2020-09" db="EMBL/GenBank/DDBJ databases">
        <title>Pelagicoccus enzymogenes sp. nov. with an EPS production, isolated from marine sediment.</title>
        <authorList>
            <person name="Feng X."/>
        </authorList>
    </citation>
    <scope>NUCLEOTIDE SEQUENCE</scope>
    <source>
        <strain evidence="23">NFK12</strain>
    </source>
</reference>
<evidence type="ECO:0000256" key="5">
    <source>
        <dbReference type="ARBA" id="ARBA00014116"/>
    </source>
</evidence>
<dbReference type="PANTHER" id="PTHR12053:SF3">
    <property type="entry name" value="CARBOXYPEPTIDASE Q"/>
    <property type="match status" value="1"/>
</dbReference>
<accession>A0A927F616</accession>
<dbReference type="GO" id="GO:0070573">
    <property type="term" value="F:metallodipeptidase activity"/>
    <property type="evidence" value="ECO:0007669"/>
    <property type="project" value="InterPro"/>
</dbReference>
<feature type="signal peptide" evidence="21">
    <location>
        <begin position="1"/>
        <end position="19"/>
    </location>
</feature>
<keyword evidence="12" id="KW-0256">Endoplasmic reticulum</keyword>
<keyword evidence="8" id="KW-0645">Protease</keyword>
<evidence type="ECO:0000256" key="7">
    <source>
        <dbReference type="ARBA" id="ARBA00022645"/>
    </source>
</evidence>
<dbReference type="GO" id="GO:0005764">
    <property type="term" value="C:lysosome"/>
    <property type="evidence" value="ECO:0007669"/>
    <property type="project" value="UniProtKB-SubCell"/>
</dbReference>
<proteinExistence type="predicted"/>
<dbReference type="Proteomes" id="UP000622317">
    <property type="component" value="Unassembled WGS sequence"/>
</dbReference>
<keyword evidence="7" id="KW-0121">Carboxypeptidase</keyword>
<protein>
    <recommendedName>
        <fullName evidence="5">Carboxypeptidase Q</fullName>
    </recommendedName>
    <alternativeName>
        <fullName evidence="20">Plasma glutamate carboxypeptidase</fullName>
    </alternativeName>
</protein>
<dbReference type="SUPFAM" id="SSF53187">
    <property type="entry name" value="Zn-dependent exopeptidases"/>
    <property type="match status" value="1"/>
</dbReference>
<keyword evidence="11" id="KW-0378">Hydrolase</keyword>
<dbReference type="InterPro" id="IPR039866">
    <property type="entry name" value="CPQ"/>
</dbReference>
<keyword evidence="14" id="KW-0333">Golgi apparatus</keyword>
<sequence length="464" mass="51025">MKTLSLTLFLTLAGTAAFAGNGDQAVRERLMGAAFLDNQSYALLEEMTNLYGGRLAGTESNEKSLQLLEDALAANGIAHHRESFTFPGWERREDHAALVHPLQRTLRSIAMGYVDQHAPFTAELVYLGRGSDEEIPANAHGKIGLLAANVKLTQDSIQAFATENGIKGLLLTNRKNGGQLLARTANYSGDASPIPIYSVTEEEGHWLKRLIESEQKPEVRLSTQSIVKEITCDNLVATLPGKTSKKIVIGAHFDSWDLGQGALDNGLGIAQAYDITRLIHKINPENHYTIETVWFNAEEFGLFGSYAYMERHQDAEIVAMLNMDMVGNPLGANAMGFASLIPPLKEFSQGMGGLSLPKPVVNAPWLGSDHMPFINQGIPSITLNAPIDPEAVAFYHDFGDTFEKVDKEVLSKSIGILSLLTYQLANDPELDRPRLSQEETIELLKNARLDLRMKRAGIWPFPEE</sequence>
<evidence type="ECO:0000256" key="21">
    <source>
        <dbReference type="SAM" id="SignalP"/>
    </source>
</evidence>
<feature type="chain" id="PRO_5037666788" description="Carboxypeptidase Q" evidence="21">
    <location>
        <begin position="20"/>
        <end position="464"/>
    </location>
</feature>
<comment type="subcellular location">
    <subcellularLocation>
        <location evidence="1">Endoplasmic reticulum</location>
    </subcellularLocation>
    <subcellularLocation>
        <location evidence="3">Golgi apparatus</location>
    </subcellularLocation>
    <subcellularLocation>
        <location evidence="2">Lysosome</location>
    </subcellularLocation>
    <subcellularLocation>
        <location evidence="4">Secreted</location>
    </subcellularLocation>
</comment>